<accession>A0A6C0BMM7</accession>
<dbReference type="EMBL" id="MN739192">
    <property type="protein sequence ID" value="QHS92829.1"/>
    <property type="molecule type" value="Genomic_DNA"/>
</dbReference>
<proteinExistence type="predicted"/>
<reference evidence="1" key="1">
    <citation type="journal article" date="2020" name="Nature">
        <title>Giant virus diversity and host interactions through global metagenomics.</title>
        <authorList>
            <person name="Schulz F."/>
            <person name="Roux S."/>
            <person name="Paez-Espino D."/>
            <person name="Jungbluth S."/>
            <person name="Walsh D.A."/>
            <person name="Denef V.J."/>
            <person name="McMahon K.D."/>
            <person name="Konstantinidis K.T."/>
            <person name="Eloe-Fadrosh E.A."/>
            <person name="Kyrpides N.C."/>
            <person name="Woyke T."/>
        </authorList>
    </citation>
    <scope>NUCLEOTIDE SEQUENCE</scope>
    <source>
        <strain evidence="1">GVMAG-M-3300017651-5</strain>
    </source>
</reference>
<dbReference type="AlphaFoldDB" id="A0A6C0BMM7"/>
<evidence type="ECO:0000313" key="1">
    <source>
        <dbReference type="EMBL" id="QHS92829.1"/>
    </source>
</evidence>
<name>A0A6C0BMM7_9ZZZZ</name>
<protein>
    <submittedName>
        <fullName evidence="1">Uncharacterized protein</fullName>
    </submittedName>
</protein>
<sequence>MIWRSSTNCNGNCINRSDSHCINPTSMRMVCGSLDGLHPYRA</sequence>
<organism evidence="1">
    <name type="scientific">viral metagenome</name>
    <dbReference type="NCBI Taxonomy" id="1070528"/>
    <lineage>
        <taxon>unclassified sequences</taxon>
        <taxon>metagenomes</taxon>
        <taxon>organismal metagenomes</taxon>
    </lineage>
</organism>